<accession>A0ABT0CTQ5</accession>
<dbReference type="SUPFAM" id="SSF140736">
    <property type="entry name" value="Rv1873-like"/>
    <property type="match status" value="1"/>
</dbReference>
<evidence type="ECO:0000313" key="1">
    <source>
        <dbReference type="EMBL" id="MCJ8152003.1"/>
    </source>
</evidence>
<dbReference type="PIRSF" id="PIRSF008546">
    <property type="entry name" value="UCP008546"/>
    <property type="match status" value="1"/>
</dbReference>
<keyword evidence="1" id="KW-0614">Plasmid</keyword>
<dbReference type="InterPro" id="IPR014937">
    <property type="entry name" value="DUF1810"/>
</dbReference>
<proteinExistence type="predicted"/>
<sequence>MDDPFQLNRFVEAQEPIFSTALGELRAGRKQTHWMWFIFPQLRALGRSPTAELYGIASLDEARAYLLLPVLAGRLVEAIDAVLMHHDRPANAIFGSPDDLKFRSSMTLFDAAADHDNAQFRIALERFYSGKPDERTLQLLGCWSD</sequence>
<reference evidence="1 2" key="1">
    <citation type="submission" date="2022-02" db="EMBL/GenBank/DDBJ databases">
        <title>Shinella B3.7 sp. nov., isolated from Sediment (Zhairuo Island).</title>
        <authorList>
            <person name="Chen G."/>
        </authorList>
    </citation>
    <scope>NUCLEOTIDE SEQUENCE [LARGE SCALE GENOMIC DNA]</scope>
    <source>
        <strain evidence="1 2">B3.7</strain>
        <plasmid evidence="1">unnamed</plasmid>
    </source>
</reference>
<name>A0ABT0CTQ5_9HYPH</name>
<organism evidence="1 2">
    <name type="scientific">Shinella sedimenti</name>
    <dbReference type="NCBI Taxonomy" id="2919913"/>
    <lineage>
        <taxon>Bacteria</taxon>
        <taxon>Pseudomonadati</taxon>
        <taxon>Pseudomonadota</taxon>
        <taxon>Alphaproteobacteria</taxon>
        <taxon>Hyphomicrobiales</taxon>
        <taxon>Rhizobiaceae</taxon>
        <taxon>Shinella</taxon>
    </lineage>
</organism>
<evidence type="ECO:0000313" key="2">
    <source>
        <dbReference type="Proteomes" id="UP001201844"/>
    </source>
</evidence>
<dbReference type="InterPro" id="IPR036287">
    <property type="entry name" value="Rv1873-like_sf"/>
</dbReference>
<comment type="caution">
    <text evidence="1">The sequence shown here is derived from an EMBL/GenBank/DDBJ whole genome shotgun (WGS) entry which is preliminary data.</text>
</comment>
<dbReference type="Proteomes" id="UP001201844">
    <property type="component" value="Unassembled WGS sequence"/>
</dbReference>
<keyword evidence="2" id="KW-1185">Reference proteome</keyword>
<geneLocation type="plasmid" evidence="1">
    <name>unnamed</name>
</geneLocation>
<dbReference type="Pfam" id="PF08837">
    <property type="entry name" value="DUF1810"/>
    <property type="match status" value="1"/>
</dbReference>
<dbReference type="EMBL" id="JAKVIN010000015">
    <property type="protein sequence ID" value="MCJ8152003.1"/>
    <property type="molecule type" value="Genomic_DNA"/>
</dbReference>
<gene>
    <name evidence="1" type="ORF">MKI86_23020</name>
</gene>
<dbReference type="RefSeq" id="WP_241605728.1">
    <property type="nucleotide sequence ID" value="NZ_JAKVIN010000015.1"/>
</dbReference>
<protein>
    <submittedName>
        <fullName evidence="1">DUF1810 domain-containing protein</fullName>
    </submittedName>
</protein>
<dbReference type="Gene3D" id="1.25.40.380">
    <property type="entry name" value="Protein of unknown function DUF1810"/>
    <property type="match status" value="1"/>
</dbReference>